<accession>A0A5F9D9R9</accession>
<keyword evidence="1" id="KW-1133">Transmembrane helix</keyword>
<dbReference type="PROSITE" id="PS00282">
    <property type="entry name" value="KAZAL_1"/>
    <property type="match status" value="1"/>
</dbReference>
<dbReference type="SMART" id="SM00280">
    <property type="entry name" value="KAZAL"/>
    <property type="match status" value="1"/>
</dbReference>
<dbReference type="PANTHER" id="PTHR21312">
    <property type="entry name" value="SERINE PROTEASE INHIBITOR"/>
    <property type="match status" value="1"/>
</dbReference>
<dbReference type="Ensembl" id="ENSOCUT00000035332.1">
    <property type="protein sequence ID" value="ENSOCUP00000042997.1"/>
    <property type="gene ID" value="ENSOCUG00000031087.1"/>
</dbReference>
<reference evidence="3 4" key="1">
    <citation type="journal article" date="2011" name="Nature">
        <title>A high-resolution map of human evolutionary constraint using 29 mammals.</title>
        <authorList>
            <person name="Lindblad-Toh K."/>
            <person name="Garber M."/>
            <person name="Zuk O."/>
            <person name="Lin M.F."/>
            <person name="Parker B.J."/>
            <person name="Washietl S."/>
            <person name="Kheradpour P."/>
            <person name="Ernst J."/>
            <person name="Jordan G."/>
            <person name="Mauceli E."/>
            <person name="Ward L.D."/>
            <person name="Lowe C.B."/>
            <person name="Holloway A.K."/>
            <person name="Clamp M."/>
            <person name="Gnerre S."/>
            <person name="Alfoldi J."/>
            <person name="Beal K."/>
            <person name="Chang J."/>
            <person name="Clawson H."/>
            <person name="Cuff J."/>
            <person name="Di Palma F."/>
            <person name="Fitzgerald S."/>
            <person name="Flicek P."/>
            <person name="Guttman M."/>
            <person name="Hubisz M.J."/>
            <person name="Jaffe D.B."/>
            <person name="Jungreis I."/>
            <person name="Kent W.J."/>
            <person name="Kostka D."/>
            <person name="Lara M."/>
            <person name="Martins A.L."/>
            <person name="Massingham T."/>
            <person name="Moltke I."/>
            <person name="Raney B.J."/>
            <person name="Rasmussen M.D."/>
            <person name="Robinson J."/>
            <person name="Stark A."/>
            <person name="Vilella A.J."/>
            <person name="Wen J."/>
            <person name="Xie X."/>
            <person name="Zody M.C."/>
            <person name="Baldwin J."/>
            <person name="Bloom T."/>
            <person name="Chin C.W."/>
            <person name="Heiman D."/>
            <person name="Nicol R."/>
            <person name="Nusbaum C."/>
            <person name="Young S."/>
            <person name="Wilkinson J."/>
            <person name="Worley K.C."/>
            <person name="Kovar C.L."/>
            <person name="Muzny D.M."/>
            <person name="Gibbs R.A."/>
            <person name="Cree A."/>
            <person name="Dihn H.H."/>
            <person name="Fowler G."/>
            <person name="Jhangiani S."/>
            <person name="Joshi V."/>
            <person name="Lee S."/>
            <person name="Lewis L.R."/>
            <person name="Nazareth L.V."/>
            <person name="Okwuonu G."/>
            <person name="Santibanez J."/>
            <person name="Warren W.C."/>
            <person name="Mardis E.R."/>
            <person name="Weinstock G.M."/>
            <person name="Wilson R.K."/>
            <person name="Delehaunty K."/>
            <person name="Dooling D."/>
            <person name="Fronik C."/>
            <person name="Fulton L."/>
            <person name="Fulton B."/>
            <person name="Graves T."/>
            <person name="Minx P."/>
            <person name="Sodergren E."/>
            <person name="Birney E."/>
            <person name="Margulies E.H."/>
            <person name="Herrero J."/>
            <person name="Green E.D."/>
            <person name="Haussler D."/>
            <person name="Siepel A."/>
            <person name="Goldman N."/>
            <person name="Pollard K.S."/>
            <person name="Pedersen J.S."/>
            <person name="Lander E.S."/>
            <person name="Kellis M."/>
        </authorList>
    </citation>
    <scope>NUCLEOTIDE SEQUENCE [LARGE SCALE GENOMIC DNA]</scope>
    <source>
        <strain evidence="3 4">Thorbecke inbred</strain>
    </source>
</reference>
<dbReference type="CDD" id="cd00104">
    <property type="entry name" value="KAZAL_FS"/>
    <property type="match status" value="1"/>
</dbReference>
<dbReference type="EMBL" id="AAGW02027478">
    <property type="status" value="NOT_ANNOTATED_CDS"/>
    <property type="molecule type" value="Genomic_DNA"/>
</dbReference>
<protein>
    <recommendedName>
        <fullName evidence="2">Kazal-like domain-containing protein</fullName>
    </recommendedName>
</protein>
<dbReference type="STRING" id="9986.ENSOCUP00000042997"/>
<dbReference type="PANTHER" id="PTHR21312:SF30">
    <property type="entry name" value="SERINE PROTEASE INHIBITOR KAZAL-TYPE 11-RELATED"/>
    <property type="match status" value="1"/>
</dbReference>
<name>A0A5F9D9R9_RABIT</name>
<dbReference type="SMR" id="A0A5F9D9R9"/>
<dbReference type="InParanoid" id="A0A5F9D9R9"/>
<dbReference type="GeneTree" id="ENSGT00940000165308"/>
<reference evidence="3" key="3">
    <citation type="submission" date="2025-09" db="UniProtKB">
        <authorList>
            <consortium name="Ensembl"/>
        </authorList>
    </citation>
    <scope>IDENTIFICATION</scope>
    <source>
        <strain evidence="3">Thorbecke</strain>
    </source>
</reference>
<dbReference type="Gene3D" id="3.30.60.30">
    <property type="match status" value="1"/>
</dbReference>
<dbReference type="Bgee" id="ENSOCUG00000031087">
    <property type="expression patterns" value="Expressed in testis"/>
</dbReference>
<reference evidence="3" key="2">
    <citation type="submission" date="2025-08" db="UniProtKB">
        <authorList>
            <consortium name="Ensembl"/>
        </authorList>
    </citation>
    <scope>IDENTIFICATION</scope>
    <source>
        <strain evidence="3">Thorbecke</strain>
    </source>
</reference>
<dbReference type="PROSITE" id="PS51465">
    <property type="entry name" value="KAZAL_2"/>
    <property type="match status" value="1"/>
</dbReference>
<dbReference type="InterPro" id="IPR036058">
    <property type="entry name" value="Kazal_dom_sf"/>
</dbReference>
<feature type="domain" description="Kazal-like" evidence="2">
    <location>
        <begin position="61"/>
        <end position="117"/>
    </location>
</feature>
<dbReference type="Pfam" id="PF00050">
    <property type="entry name" value="Kazal_1"/>
    <property type="match status" value="1"/>
</dbReference>
<sequence length="117" mass="13834">MEPWIHFVYSVWQVTLLQTPKAFFHRLDKMSLFSSKIKVIFTIIFTFPLYSETLYLKSAMYRYPTICNLYTHTRKFCTTEYLPVCATNGHTYCNKCLFCLAYKESGGKFNLARYGEC</sequence>
<feature type="transmembrane region" description="Helical" evidence="1">
    <location>
        <begin position="37"/>
        <end position="56"/>
    </location>
</feature>
<proteinExistence type="predicted"/>
<keyword evidence="1" id="KW-0472">Membrane</keyword>
<dbReference type="AlphaFoldDB" id="A0A5F9D9R9"/>
<dbReference type="InterPro" id="IPR002350">
    <property type="entry name" value="Kazal_dom"/>
</dbReference>
<evidence type="ECO:0000313" key="3">
    <source>
        <dbReference type="Ensembl" id="ENSOCUP00000042997.1"/>
    </source>
</evidence>
<dbReference type="Proteomes" id="UP000001811">
    <property type="component" value="Chromosome 3"/>
</dbReference>
<keyword evidence="4" id="KW-1185">Reference proteome</keyword>
<dbReference type="SUPFAM" id="SSF100895">
    <property type="entry name" value="Kazal-type serine protease inhibitors"/>
    <property type="match status" value="1"/>
</dbReference>
<evidence type="ECO:0000259" key="2">
    <source>
        <dbReference type="PROSITE" id="PS51465"/>
    </source>
</evidence>
<evidence type="ECO:0000256" key="1">
    <source>
        <dbReference type="SAM" id="Phobius"/>
    </source>
</evidence>
<organism evidence="3 4">
    <name type="scientific">Oryctolagus cuniculus</name>
    <name type="common">Rabbit</name>
    <dbReference type="NCBI Taxonomy" id="9986"/>
    <lineage>
        <taxon>Eukaryota</taxon>
        <taxon>Metazoa</taxon>
        <taxon>Chordata</taxon>
        <taxon>Craniata</taxon>
        <taxon>Vertebrata</taxon>
        <taxon>Euteleostomi</taxon>
        <taxon>Mammalia</taxon>
        <taxon>Eutheria</taxon>
        <taxon>Euarchontoglires</taxon>
        <taxon>Glires</taxon>
        <taxon>Lagomorpha</taxon>
        <taxon>Leporidae</taxon>
        <taxon>Oryctolagus</taxon>
    </lineage>
</organism>
<keyword evidence="1" id="KW-0812">Transmembrane</keyword>
<evidence type="ECO:0000313" key="4">
    <source>
        <dbReference type="Proteomes" id="UP000001811"/>
    </source>
</evidence>